<proteinExistence type="predicted"/>
<feature type="coiled-coil region" evidence="1">
    <location>
        <begin position="150"/>
        <end position="184"/>
    </location>
</feature>
<keyword evidence="4" id="KW-1185">Reference proteome</keyword>
<evidence type="ECO:0000313" key="4">
    <source>
        <dbReference type="Proteomes" id="UP000326340"/>
    </source>
</evidence>
<evidence type="ECO:0008006" key="5">
    <source>
        <dbReference type="Google" id="ProtNLM"/>
    </source>
</evidence>
<dbReference type="OrthoDB" id="5244622at2759"/>
<gene>
    <name evidence="3" type="ORF">CSHISOI_07297</name>
</gene>
<reference evidence="3 4" key="1">
    <citation type="journal article" date="2019" name="Sci. Rep.">
        <title>Colletotrichum shisoi sp. nov., an anthracnose pathogen of Perilla frutescens in Japan: molecular phylogenetic, morphological and genomic evidence.</title>
        <authorList>
            <person name="Gan P."/>
            <person name="Tsushima A."/>
            <person name="Hiroyama R."/>
            <person name="Narusaka M."/>
            <person name="Takano Y."/>
            <person name="Narusaka Y."/>
            <person name="Kawaradani M."/>
            <person name="Damm U."/>
            <person name="Shirasu K."/>
        </authorList>
    </citation>
    <scope>NUCLEOTIDE SEQUENCE [LARGE SCALE GENOMIC DNA]</scope>
    <source>
        <strain evidence="3 4">PG-2018a</strain>
    </source>
</reference>
<sequence length="976" mass="107617">MVDKIDSCFPGRVMDQPKDDDSSTIYVSTDNGWTNEDDSDAGNPVAPALPPPVLSRPGSHNLIDFDSSDNGDHSDGNGLTGKFADVMDQISCQPSTEGQSTEVQSLHLDPSSEAQSDGNLIPAAAEFTPSNSCSFPQEQVSPLSSSRSSYADALQSLDSLDDQLTSLQARVKPLEHDYETLKREKDRLHSMNEVLKYNAGKSNATIERLTAQLSEAELLRCRAQRHATEISERGQMDKVSLNDVGEGLNCTKAQLESLRAKYDRVVQSQAPLQNRIQELQTGLLNAVERNKTYEAFLRGFLADHPQHVAAFEAIGVSPFNAERDSNCAAENVEADLLISFEEVLPSPAAPSKPLKSHLVDGTDSLLESQQHPASEAAPIMVNCLQPVQKSSPQASQQLLLQAPVQPDVQEGLHCPEVSKQPDTCNVDADDLKWNKDCDDIWSSPFRKERALRNHQGGSGARQRSQTPGMFLYGIRYVRNRSDQTLITGDGIPEVASRMVIMAGFPDEVHVQRVLEHVRGGRILNAHVAPMGTGDFTYNQAYIEFTTAEDASAFYRYARCRKFGFIGPNGDSVSVHTSIPTTDSYPLNENLQASIDEGCTRCLVVAGFPVVHLEAVLKKAGLAYDFAEVITHFSYSDDGDFEVSFSSLKSAILVRQYILGSRLGTGGRRVTFRPDPCDGSFEELQISFLPVYPTVDLSILAPENARHFMTFEEREKEEERLQAVRLEGCDPNDPETDTLKEMLDRKSIVWEKTPDWEKAVEYVAYDPNQRKEVRHRRDRESGAVQVWYHGGWAMTQTQSWKAWEHHNIDSPEPYTQKTADLLYKVTGWVDRRKVVVDDGGVYGDAEQSLNPRSSDEISASPDRSSETQVFSHMAGVSATLADPSAHVPVGVYNNHIGTNSGKGASTFSGSRFPLEVPSRAMTASMPASPGSHTMASERFEGVHGVSKPAFNRLTTRMARGKVKSSIGKPQVCQGPFW</sequence>
<dbReference type="Proteomes" id="UP000326340">
    <property type="component" value="Unassembled WGS sequence"/>
</dbReference>
<dbReference type="EMBL" id="PUHP01000755">
    <property type="protein sequence ID" value="TQN68164.1"/>
    <property type="molecule type" value="Genomic_DNA"/>
</dbReference>
<evidence type="ECO:0000256" key="2">
    <source>
        <dbReference type="SAM" id="MobiDB-lite"/>
    </source>
</evidence>
<comment type="caution">
    <text evidence="3">The sequence shown here is derived from an EMBL/GenBank/DDBJ whole genome shotgun (WGS) entry which is preliminary data.</text>
</comment>
<evidence type="ECO:0000313" key="3">
    <source>
        <dbReference type="EMBL" id="TQN68164.1"/>
    </source>
</evidence>
<accession>A0A5Q4BNW7</accession>
<dbReference type="AlphaFoldDB" id="A0A5Q4BNW7"/>
<feature type="compositionally biased region" description="Polar residues" evidence="2">
    <location>
        <begin position="94"/>
        <end position="104"/>
    </location>
</feature>
<organism evidence="3 4">
    <name type="scientific">Colletotrichum shisoi</name>
    <dbReference type="NCBI Taxonomy" id="2078593"/>
    <lineage>
        <taxon>Eukaryota</taxon>
        <taxon>Fungi</taxon>
        <taxon>Dikarya</taxon>
        <taxon>Ascomycota</taxon>
        <taxon>Pezizomycotina</taxon>
        <taxon>Sordariomycetes</taxon>
        <taxon>Hypocreomycetidae</taxon>
        <taxon>Glomerellales</taxon>
        <taxon>Glomerellaceae</taxon>
        <taxon>Colletotrichum</taxon>
        <taxon>Colletotrichum destructivum species complex</taxon>
    </lineage>
</organism>
<protein>
    <recommendedName>
        <fullName evidence="5">RRM domain-containing protein</fullName>
    </recommendedName>
</protein>
<feature type="compositionally biased region" description="Polar residues" evidence="2">
    <location>
        <begin position="23"/>
        <end position="34"/>
    </location>
</feature>
<feature type="region of interest" description="Disordered" evidence="2">
    <location>
        <begin position="840"/>
        <end position="863"/>
    </location>
</feature>
<feature type="region of interest" description="Disordered" evidence="2">
    <location>
        <begin position="94"/>
        <end position="117"/>
    </location>
</feature>
<keyword evidence="1" id="KW-0175">Coiled coil</keyword>
<feature type="region of interest" description="Disordered" evidence="2">
    <location>
        <begin position="1"/>
        <end position="82"/>
    </location>
</feature>
<dbReference type="SUPFAM" id="SSF57997">
    <property type="entry name" value="Tropomyosin"/>
    <property type="match status" value="1"/>
</dbReference>
<name>A0A5Q4BNW7_9PEZI</name>
<evidence type="ECO:0000256" key="1">
    <source>
        <dbReference type="SAM" id="Coils"/>
    </source>
</evidence>